<dbReference type="HOGENOM" id="CLU_584919_0_0_7"/>
<dbReference type="Pfam" id="PF16490">
    <property type="entry name" value="Oxidoreduct_C"/>
    <property type="match status" value="1"/>
</dbReference>
<dbReference type="InterPro" id="IPR000683">
    <property type="entry name" value="Gfo/Idh/MocA-like_OxRdtase_N"/>
</dbReference>
<name>W4LZM8_9BACT</name>
<dbReference type="InterPro" id="IPR036291">
    <property type="entry name" value="NAD(P)-bd_dom_sf"/>
</dbReference>
<reference evidence="3 4" key="1">
    <citation type="journal article" date="2014" name="Nature">
        <title>An environmental bacterial taxon with a large and distinct metabolic repertoire.</title>
        <authorList>
            <person name="Wilson M.C."/>
            <person name="Mori T."/>
            <person name="Ruckert C."/>
            <person name="Uria A.R."/>
            <person name="Helf M.J."/>
            <person name="Takada K."/>
            <person name="Gernert C."/>
            <person name="Steffens U.A."/>
            <person name="Heycke N."/>
            <person name="Schmitt S."/>
            <person name="Rinke C."/>
            <person name="Helfrich E.J."/>
            <person name="Brachmann A.O."/>
            <person name="Gurgui C."/>
            <person name="Wakimoto T."/>
            <person name="Kracht M."/>
            <person name="Crusemann M."/>
            <person name="Hentschel U."/>
            <person name="Abe I."/>
            <person name="Matsunaga S."/>
            <person name="Kalinowski J."/>
            <person name="Takeyama H."/>
            <person name="Piel J."/>
        </authorList>
    </citation>
    <scope>NUCLEOTIDE SEQUENCE [LARGE SCALE GENOMIC DNA]</scope>
    <source>
        <strain evidence="4">TSY2</strain>
    </source>
</reference>
<evidence type="ECO:0000313" key="4">
    <source>
        <dbReference type="Proteomes" id="UP000019140"/>
    </source>
</evidence>
<feature type="domain" description="Putative oxidoreductase C-terminal" evidence="2">
    <location>
        <begin position="151"/>
        <end position="420"/>
    </location>
</feature>
<proteinExistence type="predicted"/>
<feature type="domain" description="Gfo/Idh/MocA-like oxidoreductase N-terminal" evidence="1">
    <location>
        <begin position="42"/>
        <end position="118"/>
    </location>
</feature>
<dbReference type="Proteomes" id="UP000019140">
    <property type="component" value="Unassembled WGS sequence"/>
</dbReference>
<dbReference type="Gene3D" id="3.40.50.720">
    <property type="entry name" value="NAD(P)-binding Rossmann-like Domain"/>
    <property type="match status" value="1"/>
</dbReference>
<dbReference type="InterPro" id="IPR032459">
    <property type="entry name" value="Oxidoreduct_C"/>
</dbReference>
<dbReference type="AlphaFoldDB" id="W4LZM8"/>
<evidence type="ECO:0000259" key="2">
    <source>
        <dbReference type="Pfam" id="PF16490"/>
    </source>
</evidence>
<comment type="caution">
    <text evidence="3">The sequence shown here is derived from an EMBL/GenBank/DDBJ whole genome shotgun (WGS) entry which is preliminary data.</text>
</comment>
<dbReference type="GO" id="GO:0000166">
    <property type="term" value="F:nucleotide binding"/>
    <property type="evidence" value="ECO:0007669"/>
    <property type="project" value="InterPro"/>
</dbReference>
<keyword evidence="4" id="KW-1185">Reference proteome</keyword>
<gene>
    <name evidence="3" type="ORF">ETSY2_33745</name>
</gene>
<evidence type="ECO:0000313" key="3">
    <source>
        <dbReference type="EMBL" id="ETX03348.1"/>
    </source>
</evidence>
<evidence type="ECO:0000259" key="1">
    <source>
        <dbReference type="Pfam" id="PF01408"/>
    </source>
</evidence>
<dbReference type="SUPFAM" id="SSF51735">
    <property type="entry name" value="NAD(P)-binding Rossmann-fold domains"/>
    <property type="match status" value="1"/>
</dbReference>
<accession>W4LZM8</accession>
<sequence>MPPHRIAFYQPGHFHAALTLRNANPRLANDIHVYAGESPERDAFTGLIKHFSKRSEQPTQWQLHLHNGPDLQERLIADGHVDAVILAGQNHTKLETIDRFTQAGLHVLADKPWLTDSRQLPFLDRVTTGPQLAMDIMTIRHSIIARLCHQVVDTPALFGGFIDTGADPAVDIGSVHHIYKMVNGRPLKRPPWYYDIEVQGDGMVDVQSHMAEQAQRWVLGDAVGDFERDAVLDSARRWTTPVPPDLFQDSTGLSAYPEAIRPWVQEGVLHYACNGEIRYRLRGIRVRQTTEWRAREPEGGGDLHSVTLRGRQVSVIVRQGPETGYQAELHLEPVAGVDVEPMLKNAIGQWQDRFPGLSVAPSDLGFRLVIPPGLDHGHESHFPLVLDTFLDHLDQGEWPESLRARIRMRYTLLARAREMALGQ</sequence>
<organism evidence="3 4">
    <name type="scientific">Candidatus Entotheonella gemina</name>
    <dbReference type="NCBI Taxonomy" id="1429439"/>
    <lineage>
        <taxon>Bacteria</taxon>
        <taxon>Pseudomonadati</taxon>
        <taxon>Nitrospinota/Tectimicrobiota group</taxon>
        <taxon>Candidatus Tectimicrobiota</taxon>
        <taxon>Candidatus Entotheonellia</taxon>
        <taxon>Candidatus Entotheonellales</taxon>
        <taxon>Candidatus Entotheonellaceae</taxon>
        <taxon>Candidatus Entotheonella</taxon>
    </lineage>
</organism>
<dbReference type="Pfam" id="PF01408">
    <property type="entry name" value="GFO_IDH_MocA"/>
    <property type="match status" value="1"/>
</dbReference>
<protein>
    <submittedName>
        <fullName evidence="3">Uncharacterized protein</fullName>
    </submittedName>
</protein>
<dbReference type="EMBL" id="AZHX01001445">
    <property type="protein sequence ID" value="ETX03348.1"/>
    <property type="molecule type" value="Genomic_DNA"/>
</dbReference>